<dbReference type="Proteomes" id="UP000824120">
    <property type="component" value="Chromosome 8"/>
</dbReference>
<protein>
    <submittedName>
        <fullName evidence="2">Uncharacterized protein</fullName>
    </submittedName>
</protein>
<evidence type="ECO:0000313" key="2">
    <source>
        <dbReference type="EMBL" id="KAG5589969.1"/>
    </source>
</evidence>
<dbReference type="OrthoDB" id="1303839at2759"/>
<reference evidence="2 3" key="1">
    <citation type="submission" date="2020-09" db="EMBL/GenBank/DDBJ databases">
        <title>De no assembly of potato wild relative species, Solanum commersonii.</title>
        <authorList>
            <person name="Cho K."/>
        </authorList>
    </citation>
    <scope>NUCLEOTIDE SEQUENCE [LARGE SCALE GENOMIC DNA]</scope>
    <source>
        <strain evidence="2">LZ3.2</strain>
        <tissue evidence="2">Leaf</tissue>
    </source>
</reference>
<evidence type="ECO:0000313" key="3">
    <source>
        <dbReference type="Proteomes" id="UP000824120"/>
    </source>
</evidence>
<evidence type="ECO:0000256" key="1">
    <source>
        <dbReference type="SAM" id="MobiDB-lite"/>
    </source>
</evidence>
<feature type="region of interest" description="Disordered" evidence="1">
    <location>
        <begin position="71"/>
        <end position="91"/>
    </location>
</feature>
<gene>
    <name evidence="2" type="ORF">H5410_040483</name>
</gene>
<comment type="caution">
    <text evidence="2">The sequence shown here is derived from an EMBL/GenBank/DDBJ whole genome shotgun (WGS) entry which is preliminary data.</text>
</comment>
<dbReference type="EMBL" id="JACXVP010000008">
    <property type="protein sequence ID" value="KAG5589969.1"/>
    <property type="molecule type" value="Genomic_DNA"/>
</dbReference>
<dbReference type="AlphaFoldDB" id="A0A9J5XP16"/>
<sequence length="91" mass="10905">MSSLSRIPGFRLSKRRTKIEYQECKFNDAMPIVEEGMEVKTDTQVIPKREFKMRMPKWICGHTRRDEIRNEVTQDKERVASVEDKMREARD</sequence>
<name>A0A9J5XP16_SOLCO</name>
<proteinExistence type="predicted"/>
<organism evidence="2 3">
    <name type="scientific">Solanum commersonii</name>
    <name type="common">Commerson's wild potato</name>
    <name type="synonym">Commerson's nightshade</name>
    <dbReference type="NCBI Taxonomy" id="4109"/>
    <lineage>
        <taxon>Eukaryota</taxon>
        <taxon>Viridiplantae</taxon>
        <taxon>Streptophyta</taxon>
        <taxon>Embryophyta</taxon>
        <taxon>Tracheophyta</taxon>
        <taxon>Spermatophyta</taxon>
        <taxon>Magnoliopsida</taxon>
        <taxon>eudicotyledons</taxon>
        <taxon>Gunneridae</taxon>
        <taxon>Pentapetalae</taxon>
        <taxon>asterids</taxon>
        <taxon>lamiids</taxon>
        <taxon>Solanales</taxon>
        <taxon>Solanaceae</taxon>
        <taxon>Solanoideae</taxon>
        <taxon>Solaneae</taxon>
        <taxon>Solanum</taxon>
    </lineage>
</organism>
<keyword evidence="3" id="KW-1185">Reference proteome</keyword>
<accession>A0A9J5XP16</accession>